<gene>
    <name evidence="9" type="ORF">CSSPTR1EN2_LOCUS14397</name>
</gene>
<reference evidence="9" key="1">
    <citation type="submission" date="2024-02" db="EMBL/GenBank/DDBJ databases">
        <authorList>
            <consortium name="ELIXIR-Norway"/>
            <consortium name="Elixir Norway"/>
        </authorList>
    </citation>
    <scope>NUCLEOTIDE SEQUENCE</scope>
</reference>
<evidence type="ECO:0000256" key="4">
    <source>
        <dbReference type="ARBA" id="ARBA00022792"/>
    </source>
</evidence>
<evidence type="ECO:0008006" key="11">
    <source>
        <dbReference type="Google" id="ProtNLM"/>
    </source>
</evidence>
<dbReference type="InterPro" id="IPR020164">
    <property type="entry name" value="Cyt_c_Oxase_assmbl_COX16"/>
</dbReference>
<evidence type="ECO:0000313" key="9">
    <source>
        <dbReference type="EMBL" id="CAK9219263.1"/>
    </source>
</evidence>
<organism evidence="9 10">
    <name type="scientific">Sphagnum troendelagicum</name>
    <dbReference type="NCBI Taxonomy" id="128251"/>
    <lineage>
        <taxon>Eukaryota</taxon>
        <taxon>Viridiplantae</taxon>
        <taxon>Streptophyta</taxon>
        <taxon>Embryophyta</taxon>
        <taxon>Bryophyta</taxon>
        <taxon>Sphagnophytina</taxon>
        <taxon>Sphagnopsida</taxon>
        <taxon>Sphagnales</taxon>
        <taxon>Sphagnaceae</taxon>
        <taxon>Sphagnum</taxon>
    </lineage>
</organism>
<evidence type="ECO:0000256" key="3">
    <source>
        <dbReference type="ARBA" id="ARBA00022692"/>
    </source>
</evidence>
<evidence type="ECO:0000256" key="5">
    <source>
        <dbReference type="ARBA" id="ARBA00022989"/>
    </source>
</evidence>
<evidence type="ECO:0000256" key="8">
    <source>
        <dbReference type="SAM" id="Phobius"/>
    </source>
</evidence>
<protein>
    <recommendedName>
        <fullName evidence="11">Cytochrome c oxidase assembly protein COX16</fullName>
    </recommendedName>
</protein>
<accession>A0ABP0UEM3</accession>
<keyword evidence="3 8" id="KW-0812">Transmembrane</keyword>
<evidence type="ECO:0000313" key="10">
    <source>
        <dbReference type="Proteomes" id="UP001497512"/>
    </source>
</evidence>
<comment type="subcellular location">
    <subcellularLocation>
        <location evidence="1">Mitochondrion inner membrane</location>
        <topology evidence="1">Single-pass membrane protein</topology>
    </subcellularLocation>
</comment>
<dbReference type="Pfam" id="PF14138">
    <property type="entry name" value="COX16"/>
    <property type="match status" value="1"/>
</dbReference>
<evidence type="ECO:0000256" key="1">
    <source>
        <dbReference type="ARBA" id="ARBA00004434"/>
    </source>
</evidence>
<dbReference type="EMBL" id="OZ019895">
    <property type="protein sequence ID" value="CAK9219263.1"/>
    <property type="molecule type" value="Genomic_DNA"/>
</dbReference>
<keyword evidence="10" id="KW-1185">Reference proteome</keyword>
<evidence type="ECO:0000256" key="2">
    <source>
        <dbReference type="ARBA" id="ARBA00008370"/>
    </source>
</evidence>
<sequence length="113" mass="12758">MASSGNRSLSSNFKRLGRTNPFLKYGVPLISLTILGSLGLAHLQQGWKDVMSARDDREWRAIAVSRSITREGPVAGAEKKKLNLEEELKVWMPKVEVKPFDYKPIPRPKHSEN</sequence>
<name>A0ABP0UEM3_9BRYO</name>
<keyword evidence="6" id="KW-0496">Mitochondrion</keyword>
<dbReference type="Proteomes" id="UP001497512">
    <property type="component" value="Chromosome 3"/>
</dbReference>
<keyword evidence="4" id="KW-0999">Mitochondrion inner membrane</keyword>
<comment type="similarity">
    <text evidence="2">Belongs to the COX16 family.</text>
</comment>
<keyword evidence="7 8" id="KW-0472">Membrane</keyword>
<evidence type="ECO:0000256" key="6">
    <source>
        <dbReference type="ARBA" id="ARBA00023128"/>
    </source>
</evidence>
<feature type="transmembrane region" description="Helical" evidence="8">
    <location>
        <begin position="22"/>
        <end position="43"/>
    </location>
</feature>
<keyword evidence="5 8" id="KW-1133">Transmembrane helix</keyword>
<evidence type="ECO:0000256" key="7">
    <source>
        <dbReference type="ARBA" id="ARBA00023136"/>
    </source>
</evidence>
<proteinExistence type="inferred from homology"/>